<name>A0A382MQ81_9ZZZZ</name>
<feature type="non-terminal residue" evidence="1">
    <location>
        <position position="1"/>
    </location>
</feature>
<organism evidence="1">
    <name type="scientific">marine metagenome</name>
    <dbReference type="NCBI Taxonomy" id="408172"/>
    <lineage>
        <taxon>unclassified sequences</taxon>
        <taxon>metagenomes</taxon>
        <taxon>ecological metagenomes</taxon>
    </lineage>
</organism>
<protein>
    <submittedName>
        <fullName evidence="1">Uncharacterized protein</fullName>
    </submittedName>
</protein>
<accession>A0A382MQ81</accession>
<dbReference type="EMBL" id="UINC01095018">
    <property type="protein sequence ID" value="SVC50760.1"/>
    <property type="molecule type" value="Genomic_DNA"/>
</dbReference>
<dbReference type="AlphaFoldDB" id="A0A382MQ81"/>
<gene>
    <name evidence="1" type="ORF">METZ01_LOCUS303614</name>
</gene>
<sequence length="35" mass="4217">FSKNARRRQEIEDMKTKPLTFLLSHFSVKETAFIF</sequence>
<reference evidence="1" key="1">
    <citation type="submission" date="2018-05" db="EMBL/GenBank/DDBJ databases">
        <authorList>
            <person name="Lanie J.A."/>
            <person name="Ng W.-L."/>
            <person name="Kazmierczak K.M."/>
            <person name="Andrzejewski T.M."/>
            <person name="Davidsen T.M."/>
            <person name="Wayne K.J."/>
            <person name="Tettelin H."/>
            <person name="Glass J.I."/>
            <person name="Rusch D."/>
            <person name="Podicherti R."/>
            <person name="Tsui H.-C.T."/>
            <person name="Winkler M.E."/>
        </authorList>
    </citation>
    <scope>NUCLEOTIDE SEQUENCE</scope>
</reference>
<evidence type="ECO:0000313" key="1">
    <source>
        <dbReference type="EMBL" id="SVC50760.1"/>
    </source>
</evidence>
<proteinExistence type="predicted"/>